<organism evidence="3 4">
    <name type="scientific">Paragonimus westermani</name>
    <dbReference type="NCBI Taxonomy" id="34504"/>
    <lineage>
        <taxon>Eukaryota</taxon>
        <taxon>Metazoa</taxon>
        <taxon>Spiralia</taxon>
        <taxon>Lophotrochozoa</taxon>
        <taxon>Platyhelminthes</taxon>
        <taxon>Trematoda</taxon>
        <taxon>Digenea</taxon>
        <taxon>Plagiorchiida</taxon>
        <taxon>Troglotremata</taxon>
        <taxon>Troglotrematidae</taxon>
        <taxon>Paragonimus</taxon>
    </lineage>
</organism>
<dbReference type="InterPro" id="IPR004827">
    <property type="entry name" value="bZIP"/>
</dbReference>
<keyword evidence="4" id="KW-1185">Reference proteome</keyword>
<sequence>MVKPSTIRYNNVEKDVADDAYRDWRERNNVAVRKSRAKKRAAKSVMIDMYEELSAQNSELRFQLARSLRELIFLRCLLIRSGKKIPKRLTELVRVSREDGPLGQLLHGLDHDAADILKTSSGPPNLRQSSQLVPTQSMVGSKAPRATVSYR</sequence>
<evidence type="ECO:0000313" key="3">
    <source>
        <dbReference type="EMBL" id="KAA3677867.1"/>
    </source>
</evidence>
<evidence type="ECO:0000256" key="1">
    <source>
        <dbReference type="SAM" id="MobiDB-lite"/>
    </source>
</evidence>
<dbReference type="Gene3D" id="1.20.5.170">
    <property type="match status" value="1"/>
</dbReference>
<dbReference type="GO" id="GO:0000978">
    <property type="term" value="F:RNA polymerase II cis-regulatory region sequence-specific DNA binding"/>
    <property type="evidence" value="ECO:0007669"/>
    <property type="project" value="TreeGrafter"/>
</dbReference>
<comment type="caution">
    <text evidence="3">The sequence shown here is derived from an EMBL/GenBank/DDBJ whole genome shotgun (WGS) entry which is preliminary data.</text>
</comment>
<dbReference type="EMBL" id="QNGE01001315">
    <property type="protein sequence ID" value="KAA3677867.1"/>
    <property type="molecule type" value="Genomic_DNA"/>
</dbReference>
<dbReference type="SUPFAM" id="SSF57959">
    <property type="entry name" value="Leucine zipper domain"/>
    <property type="match status" value="1"/>
</dbReference>
<protein>
    <recommendedName>
        <fullName evidence="2">BZIP domain-containing protein</fullName>
    </recommendedName>
</protein>
<accession>A0A5J4NQB5</accession>
<dbReference type="PANTHER" id="PTHR23334">
    <property type="entry name" value="CCAAT/ENHANCER BINDING PROTEIN"/>
    <property type="match status" value="1"/>
</dbReference>
<dbReference type="PANTHER" id="PTHR23334:SF20">
    <property type="entry name" value="BASIC LEUCINE ZIPPER 24"/>
    <property type="match status" value="1"/>
</dbReference>
<dbReference type="Proteomes" id="UP000324629">
    <property type="component" value="Unassembled WGS sequence"/>
</dbReference>
<dbReference type="GO" id="GO:0000981">
    <property type="term" value="F:DNA-binding transcription factor activity, RNA polymerase II-specific"/>
    <property type="evidence" value="ECO:0007669"/>
    <property type="project" value="TreeGrafter"/>
</dbReference>
<dbReference type="InterPro" id="IPR031106">
    <property type="entry name" value="C/EBP"/>
</dbReference>
<dbReference type="AlphaFoldDB" id="A0A5J4NQB5"/>
<reference evidence="3 4" key="1">
    <citation type="journal article" date="2019" name="Gigascience">
        <title>Whole-genome sequence of the oriental lung fluke Paragonimus westermani.</title>
        <authorList>
            <person name="Oey H."/>
            <person name="Zakrzewski M."/>
            <person name="Narain K."/>
            <person name="Devi K.R."/>
            <person name="Agatsuma T."/>
            <person name="Nawaratna S."/>
            <person name="Gobert G.N."/>
            <person name="Jones M.K."/>
            <person name="Ragan M.A."/>
            <person name="McManus D.P."/>
            <person name="Krause L."/>
        </authorList>
    </citation>
    <scope>NUCLEOTIDE SEQUENCE [LARGE SCALE GENOMIC DNA]</scope>
    <source>
        <strain evidence="3 4">IND2009</strain>
    </source>
</reference>
<feature type="region of interest" description="Disordered" evidence="1">
    <location>
        <begin position="118"/>
        <end position="151"/>
    </location>
</feature>
<name>A0A5J4NQB5_9TREM</name>
<feature type="compositionally biased region" description="Polar residues" evidence="1">
    <location>
        <begin position="118"/>
        <end position="139"/>
    </location>
</feature>
<feature type="domain" description="BZIP" evidence="2">
    <location>
        <begin position="16"/>
        <end position="80"/>
    </location>
</feature>
<dbReference type="SMART" id="SM00338">
    <property type="entry name" value="BRLZ"/>
    <property type="match status" value="1"/>
</dbReference>
<dbReference type="GO" id="GO:0006351">
    <property type="term" value="P:DNA-templated transcription"/>
    <property type="evidence" value="ECO:0007669"/>
    <property type="project" value="InterPro"/>
</dbReference>
<evidence type="ECO:0000259" key="2">
    <source>
        <dbReference type="SMART" id="SM00338"/>
    </source>
</evidence>
<gene>
    <name evidence="3" type="ORF">DEA37_0013360</name>
</gene>
<dbReference type="Pfam" id="PF07716">
    <property type="entry name" value="bZIP_2"/>
    <property type="match status" value="1"/>
</dbReference>
<dbReference type="InterPro" id="IPR046347">
    <property type="entry name" value="bZIP_sf"/>
</dbReference>
<evidence type="ECO:0000313" key="4">
    <source>
        <dbReference type="Proteomes" id="UP000324629"/>
    </source>
</evidence>
<proteinExistence type="predicted"/>